<evidence type="ECO:0000256" key="1">
    <source>
        <dbReference type="SAM" id="MobiDB-lite"/>
    </source>
</evidence>
<dbReference type="Gene3D" id="2.60.40.1080">
    <property type="match status" value="1"/>
</dbReference>
<keyword evidence="2" id="KW-0472">Membrane</keyword>
<dbReference type="Pfam" id="PF02368">
    <property type="entry name" value="Big_2"/>
    <property type="match status" value="1"/>
</dbReference>
<feature type="compositionally biased region" description="Gly residues" evidence="1">
    <location>
        <begin position="201"/>
        <end position="218"/>
    </location>
</feature>
<dbReference type="STRING" id="663278.Ethha_2461"/>
<evidence type="ECO:0000313" key="4">
    <source>
        <dbReference type="EMBL" id="ADU27955.1"/>
    </source>
</evidence>
<sequence>MNKIKELATQMAAKIRKALSTRKGKTYAGIGGCAVVAIVISALAINSIPTSASISNHRFRIDAASSSSSTGTASGSSGPVVSSGSTPSSTNSIPIVSAAPVPSGAAPTAAQAMQTIPVTSVDFNHRSLTLSVGATSQLTASITPGSASDKTLTWTSTNTGVATVDQSGTVKAVGTGTAYIRATNSDGQRDTCTVTVQGSTGNTGSGTGNGGGNAGGAPGTPTTNVPGHVANYQGINVTKSYTDEITGVQQTVQFLGVGAGYCEVAAGNADINTTPALGAAHGGFNATVSLIGSNGIHQGGSTAVVGTSGTCSGLVFGNLTAGTYTIQLTAHDGTVVARYHFSVDSGGNVA</sequence>
<feature type="region of interest" description="Disordered" evidence="1">
    <location>
        <begin position="196"/>
        <end position="223"/>
    </location>
</feature>
<keyword evidence="5" id="KW-1185">Reference proteome</keyword>
<feature type="region of interest" description="Disordered" evidence="1">
    <location>
        <begin position="65"/>
        <end position="89"/>
    </location>
</feature>
<organism evidence="4 5">
    <name type="scientific">Ethanoligenens harbinense (strain DSM 18485 / JCM 12961 / CGMCC 1.5033 / YUAN-3)</name>
    <dbReference type="NCBI Taxonomy" id="663278"/>
    <lineage>
        <taxon>Bacteria</taxon>
        <taxon>Bacillati</taxon>
        <taxon>Bacillota</taxon>
        <taxon>Clostridia</taxon>
        <taxon>Eubacteriales</taxon>
        <taxon>Oscillospiraceae</taxon>
        <taxon>Ethanoligenens</taxon>
    </lineage>
</organism>
<dbReference type="InterPro" id="IPR008964">
    <property type="entry name" value="Invasin/intimin_cell_adhesion"/>
</dbReference>
<dbReference type="KEGG" id="eha:Ethha_2461"/>
<name>E6U5T8_ETHHY</name>
<protein>
    <submittedName>
        <fullName evidence="4">Ig domain protein group 2 domain protein</fullName>
    </submittedName>
</protein>
<dbReference type="HOGENOM" id="CLU_791659_0_0_9"/>
<feature type="transmembrane region" description="Helical" evidence="2">
    <location>
        <begin position="26"/>
        <end position="45"/>
    </location>
</feature>
<keyword evidence="2" id="KW-1133">Transmembrane helix</keyword>
<dbReference type="RefSeq" id="WP_013486298.1">
    <property type="nucleotide sequence ID" value="NC_014828.1"/>
</dbReference>
<dbReference type="SUPFAM" id="SSF49373">
    <property type="entry name" value="Invasin/intimin cell-adhesion fragments"/>
    <property type="match status" value="1"/>
</dbReference>
<dbReference type="Proteomes" id="UP000001551">
    <property type="component" value="Chromosome"/>
</dbReference>
<dbReference type="EMBL" id="CP002400">
    <property type="protein sequence ID" value="ADU27955.1"/>
    <property type="molecule type" value="Genomic_DNA"/>
</dbReference>
<accession>E6U5T8</accession>
<proteinExistence type="predicted"/>
<evidence type="ECO:0000256" key="2">
    <source>
        <dbReference type="SAM" id="Phobius"/>
    </source>
</evidence>
<dbReference type="eggNOG" id="COG5492">
    <property type="taxonomic scope" value="Bacteria"/>
</dbReference>
<reference evidence="4 5" key="1">
    <citation type="submission" date="2010-12" db="EMBL/GenBank/DDBJ databases">
        <title>Complete sequence of Ethanoligenens harbinense YUAN-3.</title>
        <authorList>
            <person name="Lucas S."/>
            <person name="Copeland A."/>
            <person name="Lapidus A."/>
            <person name="Cheng J.-F."/>
            <person name="Bruce D."/>
            <person name="Goodwin L."/>
            <person name="Pitluck S."/>
            <person name="Chertkov O."/>
            <person name="Misra M."/>
            <person name="Detter J.C."/>
            <person name="Han C."/>
            <person name="Tapia R."/>
            <person name="Land M."/>
            <person name="Hauser L."/>
            <person name="Jeffries C."/>
            <person name="Kyrpides N."/>
            <person name="Ivanova N."/>
            <person name="Mikhailova N."/>
            <person name="Wang A."/>
            <person name="Mouttaki H."/>
            <person name="He Z."/>
            <person name="Zhou J."/>
            <person name="Hemme C.L."/>
            <person name="Woyke T."/>
        </authorList>
    </citation>
    <scope>NUCLEOTIDE SEQUENCE [LARGE SCALE GENOMIC DNA]</scope>
    <source>
        <strain evidence="5">DSM 18485 / JCM 12961 / CGMCC 1.5033 / YUAN-3</strain>
    </source>
</reference>
<dbReference type="SMART" id="SM00635">
    <property type="entry name" value="BID_2"/>
    <property type="match status" value="1"/>
</dbReference>
<gene>
    <name evidence="4" type="ordered locus">Ethha_2461</name>
</gene>
<evidence type="ECO:0000259" key="3">
    <source>
        <dbReference type="SMART" id="SM00635"/>
    </source>
</evidence>
<evidence type="ECO:0000313" key="5">
    <source>
        <dbReference type="Proteomes" id="UP000001551"/>
    </source>
</evidence>
<keyword evidence="2" id="KW-0812">Transmembrane</keyword>
<dbReference type="AlphaFoldDB" id="E6U5T8"/>
<dbReference type="InterPro" id="IPR003343">
    <property type="entry name" value="Big_2"/>
</dbReference>
<feature type="domain" description="BIG2" evidence="3">
    <location>
        <begin position="117"/>
        <end position="194"/>
    </location>
</feature>